<evidence type="ECO:0000313" key="3">
    <source>
        <dbReference type="EMBL" id="PKQ68750.1"/>
    </source>
</evidence>
<protein>
    <recommendedName>
        <fullName evidence="5">Glycosyl transferase family 1 domain-containing protein</fullName>
    </recommendedName>
</protein>
<dbReference type="CDD" id="cd03801">
    <property type="entry name" value="GT4_PimA-like"/>
    <property type="match status" value="1"/>
</dbReference>
<sequence>MDYKNKILLFTGSFPPPFAGGSVEYLHNLIKCFPKDTVVINTSHLSKDDCKKFDDEFSQKLIRKRFIIHVLEGARVNVLKKIVCNLLWPLYSIWIILKLRPKIIYVGEYNISLLGVWLVKRFFKIPLVLFTYAEEITQLINTSWHSKLLRYTIRKSDAIITVSDYTKSLLIDLGGKQETIFKILPSVSSNKLVVGRDVVEMLKLKYDLEGKEIILTVGRLEERKGHVAVLNTMPELITCNKNLVYVIVGTGNYENEIRACITKNGIEDHVIMTGRIDNADLAALYSMAKLFIMPHRELDNGDTEGCPTVFLEASSHGLPVIGGKSGGVRDAILDQKTGYIIDGKNKLEIRTKLYQLLNNSDLCSRFGENGIKYTALLTPENNIKRLELVNDYLLKKQ</sequence>
<evidence type="ECO:0000259" key="2">
    <source>
        <dbReference type="Pfam" id="PF13439"/>
    </source>
</evidence>
<feature type="domain" description="Glycosyl transferase family 1" evidence="1">
    <location>
        <begin position="209"/>
        <end position="372"/>
    </location>
</feature>
<dbReference type="SUPFAM" id="SSF53756">
    <property type="entry name" value="UDP-Glycosyltransferase/glycogen phosphorylase"/>
    <property type="match status" value="1"/>
</dbReference>
<dbReference type="Pfam" id="PF13439">
    <property type="entry name" value="Glyco_transf_4"/>
    <property type="match status" value="1"/>
</dbReference>
<dbReference type="PANTHER" id="PTHR45947:SF3">
    <property type="entry name" value="SULFOQUINOVOSYL TRANSFERASE SQD2"/>
    <property type="match status" value="1"/>
</dbReference>
<evidence type="ECO:0008006" key="5">
    <source>
        <dbReference type="Google" id="ProtNLM"/>
    </source>
</evidence>
<evidence type="ECO:0000313" key="4">
    <source>
        <dbReference type="Proteomes" id="UP000233618"/>
    </source>
</evidence>
<dbReference type="InterPro" id="IPR028098">
    <property type="entry name" value="Glyco_trans_4-like_N"/>
</dbReference>
<dbReference type="Proteomes" id="UP000233618">
    <property type="component" value="Unassembled WGS sequence"/>
</dbReference>
<keyword evidence="4" id="KW-1185">Reference proteome</keyword>
<dbReference type="Gene3D" id="3.40.50.2000">
    <property type="entry name" value="Glycogen Phosphorylase B"/>
    <property type="match status" value="2"/>
</dbReference>
<dbReference type="InterPro" id="IPR050194">
    <property type="entry name" value="Glycosyltransferase_grp1"/>
</dbReference>
<dbReference type="Pfam" id="PF00534">
    <property type="entry name" value="Glycos_transf_1"/>
    <property type="match status" value="1"/>
</dbReference>
<name>A0A2N3IEK9_9BACT</name>
<proteinExistence type="predicted"/>
<dbReference type="AlphaFoldDB" id="A0A2N3IEK9"/>
<dbReference type="RefSeq" id="WP_101308399.1">
    <property type="nucleotide sequence ID" value="NZ_MVDE01000003.1"/>
</dbReference>
<feature type="domain" description="Glycosyltransferase subfamily 4-like N-terminal" evidence="2">
    <location>
        <begin position="20"/>
        <end position="177"/>
    </location>
</feature>
<organism evidence="3 4">
    <name type="scientific">Labilibaculum manganireducens</name>
    <dbReference type="NCBI Taxonomy" id="1940525"/>
    <lineage>
        <taxon>Bacteria</taxon>
        <taxon>Pseudomonadati</taxon>
        <taxon>Bacteroidota</taxon>
        <taxon>Bacteroidia</taxon>
        <taxon>Marinilabiliales</taxon>
        <taxon>Marinifilaceae</taxon>
        <taxon>Labilibaculum</taxon>
    </lineage>
</organism>
<reference evidence="3 4" key="1">
    <citation type="journal article" date="2017" name="Front. Microbiol.">
        <title>Labilibaculum manganireducens gen. nov., sp. nov. and Labilibaculum filiforme sp. nov., Novel Bacteroidetes Isolated from Subsurface Sediments of the Baltic Sea.</title>
        <authorList>
            <person name="Vandieken V."/>
            <person name="Marshall I.P."/>
            <person name="Niemann H."/>
            <person name="Engelen B."/>
            <person name="Cypionka H."/>
        </authorList>
    </citation>
    <scope>NUCLEOTIDE SEQUENCE [LARGE SCALE GENOMIC DNA]</scope>
    <source>
        <strain evidence="3 4">59.10-2M</strain>
    </source>
</reference>
<dbReference type="PANTHER" id="PTHR45947">
    <property type="entry name" value="SULFOQUINOVOSYL TRANSFERASE SQD2"/>
    <property type="match status" value="1"/>
</dbReference>
<evidence type="ECO:0000259" key="1">
    <source>
        <dbReference type="Pfam" id="PF00534"/>
    </source>
</evidence>
<dbReference type="GO" id="GO:0016758">
    <property type="term" value="F:hexosyltransferase activity"/>
    <property type="evidence" value="ECO:0007669"/>
    <property type="project" value="TreeGrafter"/>
</dbReference>
<accession>A0A2N3IEK9</accession>
<gene>
    <name evidence="3" type="ORF">BZG01_03265</name>
</gene>
<dbReference type="EMBL" id="MVDE01000003">
    <property type="protein sequence ID" value="PKQ68750.1"/>
    <property type="molecule type" value="Genomic_DNA"/>
</dbReference>
<comment type="caution">
    <text evidence="3">The sequence shown here is derived from an EMBL/GenBank/DDBJ whole genome shotgun (WGS) entry which is preliminary data.</text>
</comment>
<dbReference type="InterPro" id="IPR001296">
    <property type="entry name" value="Glyco_trans_1"/>
</dbReference>